<dbReference type="PANTHER" id="PTHR20893:SF2">
    <property type="entry name" value="LD08641P"/>
    <property type="match status" value="1"/>
</dbReference>
<accession>A0AAU9UI45</accession>
<keyword evidence="1" id="KW-1015">Disulfide bond</keyword>
<evidence type="ECO:0000256" key="3">
    <source>
        <dbReference type="SAM" id="Phobius"/>
    </source>
</evidence>
<feature type="transmembrane region" description="Helical" evidence="3">
    <location>
        <begin position="59"/>
        <end position="80"/>
    </location>
</feature>
<reference evidence="5" key="1">
    <citation type="submission" date="2022-03" db="EMBL/GenBank/DDBJ databases">
        <authorList>
            <person name="Tunstrom K."/>
        </authorList>
    </citation>
    <scope>NUCLEOTIDE SEQUENCE</scope>
</reference>
<evidence type="ECO:0000313" key="6">
    <source>
        <dbReference type="Proteomes" id="UP001153954"/>
    </source>
</evidence>
<feature type="transmembrane region" description="Helical" evidence="3">
    <location>
        <begin position="134"/>
        <end position="153"/>
    </location>
</feature>
<keyword evidence="6" id="KW-1185">Reference proteome</keyword>
<comment type="caution">
    <text evidence="5">The sequence shown here is derived from an EMBL/GenBank/DDBJ whole genome shotgun (WGS) entry which is preliminary data.</text>
</comment>
<evidence type="ECO:0000313" key="5">
    <source>
        <dbReference type="EMBL" id="CAH2097507.1"/>
    </source>
</evidence>
<feature type="transmembrane region" description="Helical" evidence="3">
    <location>
        <begin position="101"/>
        <end position="122"/>
    </location>
</feature>
<keyword evidence="2" id="KW-0325">Glycoprotein</keyword>
<sequence length="157" mass="16833">MRSLLAYYADAVMSAAAKSAGCALGCSGRGDCMNGTCLCDIRYSGDECAGPNMPYHACIGGVFLLVAFVCAVQLTVCIVTEYRKLKAPTFLRACKVTTQKMLYLVAFLASLIRGAYFVSPSAFQEGWATSLLSAYYPLLMSGSSLIVCFWAEVSSFT</sequence>
<dbReference type="Proteomes" id="UP001153954">
    <property type="component" value="Unassembled WGS sequence"/>
</dbReference>
<dbReference type="EMBL" id="CAKOGL010000018">
    <property type="protein sequence ID" value="CAH2097507.1"/>
    <property type="molecule type" value="Genomic_DNA"/>
</dbReference>
<evidence type="ECO:0000256" key="2">
    <source>
        <dbReference type="ARBA" id="ARBA00023180"/>
    </source>
</evidence>
<dbReference type="Gene3D" id="2.60.120.260">
    <property type="entry name" value="Galactose-binding domain-like"/>
    <property type="match status" value="1"/>
</dbReference>
<dbReference type="AlphaFoldDB" id="A0AAU9UI45"/>
<organism evidence="5 6">
    <name type="scientific">Euphydryas editha</name>
    <name type="common">Edith's checkerspot</name>
    <dbReference type="NCBI Taxonomy" id="104508"/>
    <lineage>
        <taxon>Eukaryota</taxon>
        <taxon>Metazoa</taxon>
        <taxon>Ecdysozoa</taxon>
        <taxon>Arthropoda</taxon>
        <taxon>Hexapoda</taxon>
        <taxon>Insecta</taxon>
        <taxon>Pterygota</taxon>
        <taxon>Neoptera</taxon>
        <taxon>Endopterygota</taxon>
        <taxon>Lepidoptera</taxon>
        <taxon>Glossata</taxon>
        <taxon>Ditrysia</taxon>
        <taxon>Papilionoidea</taxon>
        <taxon>Nymphalidae</taxon>
        <taxon>Nymphalinae</taxon>
        <taxon>Euphydryas</taxon>
    </lineage>
</organism>
<keyword evidence="3" id="KW-1133">Transmembrane helix</keyword>
<evidence type="ECO:0000259" key="4">
    <source>
        <dbReference type="Pfam" id="PF18720"/>
    </source>
</evidence>
<dbReference type="PANTHER" id="PTHR20893">
    <property type="entry name" value="LD08641P"/>
    <property type="match status" value="1"/>
</dbReference>
<gene>
    <name evidence="5" type="ORF">EEDITHA_LOCUS12727</name>
</gene>
<proteinExistence type="predicted"/>
<protein>
    <recommendedName>
        <fullName evidence="4">Tenascin EGF-like domain-containing protein</fullName>
    </recommendedName>
</protein>
<evidence type="ECO:0000256" key="1">
    <source>
        <dbReference type="ARBA" id="ARBA00023157"/>
    </source>
</evidence>
<feature type="domain" description="Tenascin EGF-like" evidence="4">
    <location>
        <begin position="22"/>
        <end position="48"/>
    </location>
</feature>
<keyword evidence="3" id="KW-0472">Membrane</keyword>
<dbReference type="InterPro" id="IPR041161">
    <property type="entry name" value="EGF_Tenascin"/>
</dbReference>
<dbReference type="Pfam" id="PF18720">
    <property type="entry name" value="EGF_Tenascin"/>
    <property type="match status" value="1"/>
</dbReference>
<keyword evidence="3" id="KW-0812">Transmembrane</keyword>
<name>A0AAU9UI45_EUPED</name>